<organism evidence="5 6">
    <name type="scientific">Streptomyces coryli</name>
    <dbReference type="NCBI Taxonomy" id="1128680"/>
    <lineage>
        <taxon>Bacteria</taxon>
        <taxon>Bacillati</taxon>
        <taxon>Actinomycetota</taxon>
        <taxon>Actinomycetes</taxon>
        <taxon>Kitasatosporales</taxon>
        <taxon>Streptomycetaceae</taxon>
        <taxon>Streptomyces</taxon>
    </lineage>
</organism>
<dbReference type="PROSITE" id="PS01124">
    <property type="entry name" value="HTH_ARAC_FAMILY_2"/>
    <property type="match status" value="1"/>
</dbReference>
<dbReference type="SMART" id="SM00342">
    <property type="entry name" value="HTH_ARAC"/>
    <property type="match status" value="1"/>
</dbReference>
<dbReference type="GO" id="GO:0003700">
    <property type="term" value="F:DNA-binding transcription factor activity"/>
    <property type="evidence" value="ECO:0007669"/>
    <property type="project" value="InterPro"/>
</dbReference>
<dbReference type="InterPro" id="IPR046532">
    <property type="entry name" value="DUF6597"/>
</dbReference>
<evidence type="ECO:0000259" key="4">
    <source>
        <dbReference type="PROSITE" id="PS01124"/>
    </source>
</evidence>
<dbReference type="EMBL" id="JAAKZV010000017">
    <property type="protein sequence ID" value="NGN63608.1"/>
    <property type="molecule type" value="Genomic_DNA"/>
</dbReference>
<evidence type="ECO:0000313" key="6">
    <source>
        <dbReference type="Proteomes" id="UP000481583"/>
    </source>
</evidence>
<keyword evidence="1" id="KW-0805">Transcription regulation</keyword>
<keyword evidence="6" id="KW-1185">Reference proteome</keyword>
<evidence type="ECO:0000256" key="2">
    <source>
        <dbReference type="ARBA" id="ARBA00023125"/>
    </source>
</evidence>
<feature type="domain" description="HTH araC/xylS-type" evidence="4">
    <location>
        <begin position="148"/>
        <end position="230"/>
    </location>
</feature>
<dbReference type="PANTHER" id="PTHR46796:SF15">
    <property type="entry name" value="BLL1074 PROTEIN"/>
    <property type="match status" value="1"/>
</dbReference>
<gene>
    <name evidence="5" type="ORF">G5C51_06765</name>
</gene>
<dbReference type="RefSeq" id="WP_165233315.1">
    <property type="nucleotide sequence ID" value="NZ_JAAKZV010000017.1"/>
</dbReference>
<dbReference type="GO" id="GO:0043565">
    <property type="term" value="F:sequence-specific DNA binding"/>
    <property type="evidence" value="ECO:0007669"/>
    <property type="project" value="InterPro"/>
</dbReference>
<dbReference type="Pfam" id="PF12833">
    <property type="entry name" value="HTH_18"/>
    <property type="match status" value="1"/>
</dbReference>
<comment type="caution">
    <text evidence="5">The sequence shown here is derived from an EMBL/GenBank/DDBJ whole genome shotgun (WGS) entry which is preliminary data.</text>
</comment>
<dbReference type="AlphaFoldDB" id="A0A6G4TWX0"/>
<evidence type="ECO:0000313" key="5">
    <source>
        <dbReference type="EMBL" id="NGN63608.1"/>
    </source>
</evidence>
<keyword evidence="3" id="KW-0804">Transcription</keyword>
<protein>
    <submittedName>
        <fullName evidence="5">Helix-turn-helix domain-containing protein</fullName>
    </submittedName>
</protein>
<evidence type="ECO:0000256" key="3">
    <source>
        <dbReference type="ARBA" id="ARBA00023163"/>
    </source>
</evidence>
<dbReference type="PANTHER" id="PTHR46796">
    <property type="entry name" value="HTH-TYPE TRANSCRIPTIONAL ACTIVATOR RHAS-RELATED"/>
    <property type="match status" value="1"/>
</dbReference>
<evidence type="ECO:0000256" key="1">
    <source>
        <dbReference type="ARBA" id="ARBA00023015"/>
    </source>
</evidence>
<dbReference type="Gene3D" id="1.10.10.60">
    <property type="entry name" value="Homeodomain-like"/>
    <property type="match status" value="1"/>
</dbReference>
<reference evidence="5 6" key="1">
    <citation type="submission" date="2020-02" db="EMBL/GenBank/DDBJ databases">
        <title>Whole-genome analyses of novel actinobacteria.</title>
        <authorList>
            <person name="Sahin N."/>
        </authorList>
    </citation>
    <scope>NUCLEOTIDE SEQUENCE [LARGE SCALE GENOMIC DNA]</scope>
    <source>
        <strain evidence="5 6">A7024</strain>
    </source>
</reference>
<accession>A0A6G4TWX0</accession>
<dbReference type="InterPro" id="IPR018060">
    <property type="entry name" value="HTH_AraC"/>
</dbReference>
<dbReference type="Pfam" id="PF20240">
    <property type="entry name" value="DUF6597"/>
    <property type="match status" value="1"/>
</dbReference>
<dbReference type="InterPro" id="IPR050204">
    <property type="entry name" value="AraC_XylS_family_regulators"/>
</dbReference>
<proteinExistence type="predicted"/>
<sequence>MYAERSARSLPGAVVWTRSGPHTGGEYRVLPDGCTDIIWADGRLLVAGPDSRAFVARDAPDREYAAIRFAPGQGPSVLGVEAHELRNQRVPLDALWPAAEARRLAEQVADAPDRAAAVEALAVRRLRDAAPPPAYVGPVVAALRAGRTVAEVADRTGLGERTLHRRSLAAFGYGPKTLARVLRLNRALDLARGGLPYAEVAAAAGYADQAHLAREVKTLAGVALGELLQDSEA</sequence>
<keyword evidence="2" id="KW-0238">DNA-binding</keyword>
<dbReference type="Proteomes" id="UP000481583">
    <property type="component" value="Unassembled WGS sequence"/>
</dbReference>
<name>A0A6G4TWX0_9ACTN</name>